<evidence type="ECO:0000313" key="6">
    <source>
        <dbReference type="EMBL" id="OKH44320.1"/>
    </source>
</evidence>
<dbReference type="RefSeq" id="WP_073610793.1">
    <property type="nucleotide sequence ID" value="NZ_MRCG01000024.1"/>
</dbReference>
<dbReference type="InterPro" id="IPR000847">
    <property type="entry name" value="LysR_HTH_N"/>
</dbReference>
<reference evidence="6 7" key="1">
    <citation type="submission" date="2016-11" db="EMBL/GenBank/DDBJ databases">
        <title>Draft Genome Sequences of Nine Cyanobacterial Strains from Diverse Habitats.</title>
        <authorList>
            <person name="Zhu T."/>
            <person name="Hou S."/>
            <person name="Lu X."/>
            <person name="Hess W.R."/>
        </authorList>
    </citation>
    <scope>NUCLEOTIDE SEQUENCE [LARGE SCALE GENOMIC DNA]</scope>
    <source>
        <strain evidence="6 7">NIES-30</strain>
    </source>
</reference>
<dbReference type="Pfam" id="PF00126">
    <property type="entry name" value="HTH_1"/>
    <property type="match status" value="1"/>
</dbReference>
<dbReference type="EMBL" id="MRCG01000024">
    <property type="protein sequence ID" value="OKH44320.1"/>
    <property type="molecule type" value="Genomic_DNA"/>
</dbReference>
<dbReference type="OrthoDB" id="286202at2"/>
<comment type="caution">
    <text evidence="6">The sequence shown here is derived from an EMBL/GenBank/DDBJ whole genome shotgun (WGS) entry which is preliminary data.</text>
</comment>
<keyword evidence="2" id="KW-0805">Transcription regulation</keyword>
<keyword evidence="4" id="KW-0804">Transcription</keyword>
<dbReference type="Gene3D" id="3.40.190.10">
    <property type="entry name" value="Periplasmic binding protein-like II"/>
    <property type="match status" value="4"/>
</dbReference>
<protein>
    <submittedName>
        <fullName evidence="6">LysR family transcriptional regulator</fullName>
    </submittedName>
</protein>
<dbReference type="Gene3D" id="1.10.10.10">
    <property type="entry name" value="Winged helix-like DNA-binding domain superfamily/Winged helix DNA-binding domain"/>
    <property type="match status" value="1"/>
</dbReference>
<dbReference type="GO" id="GO:0000976">
    <property type="term" value="F:transcription cis-regulatory region binding"/>
    <property type="evidence" value="ECO:0007669"/>
    <property type="project" value="TreeGrafter"/>
</dbReference>
<dbReference type="PANTHER" id="PTHR30126:SF91">
    <property type="entry name" value="LYSR FAMILY TRANSCRIPTIONAL REGULATOR"/>
    <property type="match status" value="1"/>
</dbReference>
<proteinExistence type="inferred from homology"/>
<dbReference type="PROSITE" id="PS50931">
    <property type="entry name" value="HTH_LYSR"/>
    <property type="match status" value="1"/>
</dbReference>
<keyword evidence="3" id="KW-0238">DNA-binding</keyword>
<dbReference type="CDD" id="cd05466">
    <property type="entry name" value="PBP2_LTTR_substrate"/>
    <property type="match status" value="1"/>
</dbReference>
<gene>
    <name evidence="6" type="ORF">NIES30_23040</name>
</gene>
<dbReference type="Pfam" id="PF03466">
    <property type="entry name" value="LysR_substrate"/>
    <property type="match status" value="1"/>
</dbReference>
<dbReference type="InterPro" id="IPR036390">
    <property type="entry name" value="WH_DNA-bd_sf"/>
</dbReference>
<comment type="similarity">
    <text evidence="1">Belongs to the LysR transcriptional regulatory family.</text>
</comment>
<organism evidence="6 7">
    <name type="scientific">Phormidium tenue NIES-30</name>
    <dbReference type="NCBI Taxonomy" id="549789"/>
    <lineage>
        <taxon>Bacteria</taxon>
        <taxon>Bacillati</taxon>
        <taxon>Cyanobacteriota</taxon>
        <taxon>Cyanophyceae</taxon>
        <taxon>Oscillatoriophycideae</taxon>
        <taxon>Oscillatoriales</taxon>
        <taxon>Oscillatoriaceae</taxon>
        <taxon>Phormidium</taxon>
    </lineage>
</organism>
<dbReference type="STRING" id="549789.NIES30_23040"/>
<sequence length="681" mass="75285">MEIYQLKVFLEVARCLSFTEAADTLNLTQPAVSAKIKCLESNLETPLFRRLGRRIELTRVGEYLLEEGPSLVDLETRLVAEIEEIKQGKFSTLKIGCMPDVLSSWLPSMLYEYRRAYPDVQTKCLQFDAVEPLYRAVKTGEVDIAVSDLSFSNFDEILGLAIGSVHYSLIVSSSHQLAQHPWLSLKELADQAWVFPPEGVPSRIMLQKRVQELGLNLTDFAQVEVVDAASLMRTYLLQGHYLGFVSDLEFQMECQAGLLRRIPLEEFALGTPLFLLMAKRLGRALGVMGQPAGRGGLGIEPIRQFVAMVQGRPGVTQAMLSQGSSSSNPLTTLLTETPEKVPRFQAHNFLVRSGATSGTETINLTIGTQNRTIQTVTAGLIIKRLGLLEHFLPREGRYSGVQYRLRWSDYDSGAPIVAGLEAQQIDIGVLGDYPLLLSAAPADSTAPATGTRLISFVASNLDGTGNDIIVPQHSTLDCIDDLAGRVIAVPFGSAAHGMVMRSLHHRQILNDVTLTSIDSTGPQRSGRSTSPVDGYAYFAPFHEIAKHRGQFRRLLHENLDGLPTFHGVVIRAALAEQYPEIAVAYLRALLAAQYWYANQPMAITLVSRWVKMDAAIVAKTLRSSSSDRADVVYLPETQLRTDWLQAHIHQLGQIAGQEHLGQINLDRWMQPEFLERAIASL</sequence>
<dbReference type="SUPFAM" id="SSF46785">
    <property type="entry name" value="Winged helix' DNA-binding domain"/>
    <property type="match status" value="1"/>
</dbReference>
<evidence type="ECO:0000256" key="2">
    <source>
        <dbReference type="ARBA" id="ARBA00023015"/>
    </source>
</evidence>
<dbReference type="SUPFAM" id="SSF53850">
    <property type="entry name" value="Periplasmic binding protein-like II"/>
    <property type="match status" value="2"/>
</dbReference>
<evidence type="ECO:0000256" key="4">
    <source>
        <dbReference type="ARBA" id="ARBA00023163"/>
    </source>
</evidence>
<dbReference type="InterPro" id="IPR005119">
    <property type="entry name" value="LysR_subst-bd"/>
</dbReference>
<evidence type="ECO:0000259" key="5">
    <source>
        <dbReference type="PROSITE" id="PS50931"/>
    </source>
</evidence>
<dbReference type="GO" id="GO:0003700">
    <property type="term" value="F:DNA-binding transcription factor activity"/>
    <property type="evidence" value="ECO:0007669"/>
    <property type="project" value="InterPro"/>
</dbReference>
<dbReference type="FunFam" id="1.10.10.10:FF:000001">
    <property type="entry name" value="LysR family transcriptional regulator"/>
    <property type="match status" value="1"/>
</dbReference>
<name>A0A1U7IZC6_9CYAN</name>
<keyword evidence="7" id="KW-1185">Reference proteome</keyword>
<dbReference type="Proteomes" id="UP000185557">
    <property type="component" value="Unassembled WGS sequence"/>
</dbReference>
<dbReference type="AlphaFoldDB" id="A0A1U7IZC6"/>
<feature type="domain" description="HTH lysR-type" evidence="5">
    <location>
        <begin position="1"/>
        <end position="58"/>
    </location>
</feature>
<dbReference type="PRINTS" id="PR00039">
    <property type="entry name" value="HTHLYSR"/>
</dbReference>
<evidence type="ECO:0000256" key="3">
    <source>
        <dbReference type="ARBA" id="ARBA00023125"/>
    </source>
</evidence>
<accession>A0A1U7IZC6</accession>
<dbReference type="InterPro" id="IPR036388">
    <property type="entry name" value="WH-like_DNA-bd_sf"/>
</dbReference>
<evidence type="ECO:0000256" key="1">
    <source>
        <dbReference type="ARBA" id="ARBA00009437"/>
    </source>
</evidence>
<evidence type="ECO:0000313" key="7">
    <source>
        <dbReference type="Proteomes" id="UP000185557"/>
    </source>
</evidence>
<dbReference type="PANTHER" id="PTHR30126">
    <property type="entry name" value="HTH-TYPE TRANSCRIPTIONAL REGULATOR"/>
    <property type="match status" value="1"/>
</dbReference>